<evidence type="ECO:0000313" key="4">
    <source>
        <dbReference type="EMBL" id="KAJ4495026.1"/>
    </source>
</evidence>
<gene>
    <name evidence="4" type="ORF">C8J55DRAFT_498206</name>
</gene>
<reference evidence="4" key="1">
    <citation type="submission" date="2022-08" db="EMBL/GenBank/DDBJ databases">
        <authorList>
            <consortium name="DOE Joint Genome Institute"/>
            <person name="Min B."/>
            <person name="Riley R."/>
            <person name="Sierra-Patev S."/>
            <person name="Naranjo-Ortiz M."/>
            <person name="Looney B."/>
            <person name="Konkel Z."/>
            <person name="Slot J.C."/>
            <person name="Sakamoto Y."/>
            <person name="Steenwyk J.L."/>
            <person name="Rokas A."/>
            <person name="Carro J."/>
            <person name="Camarero S."/>
            <person name="Ferreira P."/>
            <person name="Molpeceres G."/>
            <person name="Ruiz-Duenas F.J."/>
            <person name="Serrano A."/>
            <person name="Henrissat B."/>
            <person name="Drula E."/>
            <person name="Hughes K.W."/>
            <person name="Mata J.L."/>
            <person name="Ishikawa N.K."/>
            <person name="Vargas-Isla R."/>
            <person name="Ushijima S."/>
            <person name="Smith C.A."/>
            <person name="Ahrendt S."/>
            <person name="Andreopoulos W."/>
            <person name="He G."/>
            <person name="Labutti K."/>
            <person name="Lipzen A."/>
            <person name="Ng V."/>
            <person name="Sandor L."/>
            <person name="Barry K."/>
            <person name="Martinez A.T."/>
            <person name="Xiao Y."/>
            <person name="Gibbons J.G."/>
            <person name="Terashima K."/>
            <person name="Hibbett D.S."/>
            <person name="Grigoriev I.V."/>
        </authorList>
    </citation>
    <scope>NUCLEOTIDE SEQUENCE</scope>
    <source>
        <strain evidence="4">Sp2 HRB7682 ss15</strain>
    </source>
</reference>
<dbReference type="PROSITE" id="PS51203">
    <property type="entry name" value="CS"/>
    <property type="match status" value="1"/>
</dbReference>
<proteinExistence type="predicted"/>
<comment type="caution">
    <text evidence="4">The sequence shown here is derived from an EMBL/GenBank/DDBJ whole genome shotgun (WGS) entry which is preliminary data.</text>
</comment>
<dbReference type="Proteomes" id="UP001150238">
    <property type="component" value="Unassembled WGS sequence"/>
</dbReference>
<feature type="domain" description="CS" evidence="3">
    <location>
        <begin position="12"/>
        <end position="212"/>
    </location>
</feature>
<accession>A0A9W9E1M0</accession>
<dbReference type="SUPFAM" id="SSF49764">
    <property type="entry name" value="HSP20-like chaperones"/>
    <property type="match status" value="1"/>
</dbReference>
<reference evidence="4" key="2">
    <citation type="journal article" date="2023" name="Proc. Natl. Acad. Sci. U.S.A.">
        <title>A global phylogenomic analysis of the shiitake genus Lentinula.</title>
        <authorList>
            <person name="Sierra-Patev S."/>
            <person name="Min B."/>
            <person name="Naranjo-Ortiz M."/>
            <person name="Looney B."/>
            <person name="Konkel Z."/>
            <person name="Slot J.C."/>
            <person name="Sakamoto Y."/>
            <person name="Steenwyk J.L."/>
            <person name="Rokas A."/>
            <person name="Carro J."/>
            <person name="Camarero S."/>
            <person name="Ferreira P."/>
            <person name="Molpeceres G."/>
            <person name="Ruiz-Duenas F.J."/>
            <person name="Serrano A."/>
            <person name="Henrissat B."/>
            <person name="Drula E."/>
            <person name="Hughes K.W."/>
            <person name="Mata J.L."/>
            <person name="Ishikawa N.K."/>
            <person name="Vargas-Isla R."/>
            <person name="Ushijima S."/>
            <person name="Smith C.A."/>
            <person name="Donoghue J."/>
            <person name="Ahrendt S."/>
            <person name="Andreopoulos W."/>
            <person name="He G."/>
            <person name="LaButti K."/>
            <person name="Lipzen A."/>
            <person name="Ng V."/>
            <person name="Riley R."/>
            <person name="Sandor L."/>
            <person name="Barry K."/>
            <person name="Martinez A.T."/>
            <person name="Xiao Y."/>
            <person name="Gibbons J.G."/>
            <person name="Terashima K."/>
            <person name="Grigoriev I.V."/>
            <person name="Hibbett D."/>
        </authorList>
    </citation>
    <scope>NUCLEOTIDE SEQUENCE</scope>
    <source>
        <strain evidence="4">Sp2 HRB7682 ss15</strain>
    </source>
</reference>
<evidence type="ECO:0000313" key="5">
    <source>
        <dbReference type="Proteomes" id="UP001150238"/>
    </source>
</evidence>
<dbReference type="Pfam" id="PF04969">
    <property type="entry name" value="CS"/>
    <property type="match status" value="1"/>
</dbReference>
<evidence type="ECO:0000259" key="3">
    <source>
        <dbReference type="PROSITE" id="PS51203"/>
    </source>
</evidence>
<keyword evidence="2" id="KW-0472">Membrane</keyword>
<organism evidence="4 5">
    <name type="scientific">Lentinula lateritia</name>
    <dbReference type="NCBI Taxonomy" id="40482"/>
    <lineage>
        <taxon>Eukaryota</taxon>
        <taxon>Fungi</taxon>
        <taxon>Dikarya</taxon>
        <taxon>Basidiomycota</taxon>
        <taxon>Agaricomycotina</taxon>
        <taxon>Agaricomycetes</taxon>
        <taxon>Agaricomycetidae</taxon>
        <taxon>Agaricales</taxon>
        <taxon>Marasmiineae</taxon>
        <taxon>Omphalotaceae</taxon>
        <taxon>Lentinula</taxon>
    </lineage>
</organism>
<dbReference type="AlphaFoldDB" id="A0A9W9E1M0"/>
<protein>
    <recommendedName>
        <fullName evidence="3">CS domain-containing protein</fullName>
    </recommendedName>
</protein>
<feature type="compositionally biased region" description="Low complexity" evidence="1">
    <location>
        <begin position="94"/>
        <end position="103"/>
    </location>
</feature>
<dbReference type="InterPro" id="IPR007052">
    <property type="entry name" value="CS_dom"/>
</dbReference>
<feature type="region of interest" description="Disordered" evidence="1">
    <location>
        <begin position="438"/>
        <end position="468"/>
    </location>
</feature>
<dbReference type="Gene3D" id="2.60.40.790">
    <property type="match status" value="1"/>
</dbReference>
<name>A0A9W9E1M0_9AGAR</name>
<sequence>MEIFGMDRQQEWRYSPYTWHQSHDQATVLLMIPFEATEEDISVTIDCNYIFAGVSGQAPIIKGRLYGQVDPIASSWQLEYQPHPFRPSPRERTTSTTSVTSATSASTHSSYAFISDPEMSSSFAASLENRDASPSPVLSSPSDRSFTLHQQLLIAPHHSRPVSPRNSMHSSSSSSFASLDSLSPNAAAGGHNGKLLTLHLEKSQTVIWPSLIIGPAPDTLTPSGCSPITAVGAEVEQQYNMDPTSLTLIALELLDIRMDREEAFECFLRAWHLAHVPTATMKLVSCYFPIYTSYDIPDSNMSNEEHVQRGTQAYYLQCIGGRTGLARLYIEAGMLYLEGTASGLISSSHSSLASIRMPLPPYGSATVGHSASGTEVWRRDRVAAARFFERARILQPGLETPMLPLSAPGSAEEMAVELEMQMQMPSIELDSALRTDPFSENHLRDRRRRGKGQEDAVQAQEGSRSLVGNTAGDVDSTWYMLLPSLVGAGTALVIVGVVGVLSFSWSRRNQGS</sequence>
<feature type="transmembrane region" description="Helical" evidence="2">
    <location>
        <begin position="478"/>
        <end position="503"/>
    </location>
</feature>
<keyword evidence="2" id="KW-0812">Transmembrane</keyword>
<evidence type="ECO:0000256" key="1">
    <source>
        <dbReference type="SAM" id="MobiDB-lite"/>
    </source>
</evidence>
<keyword evidence="2" id="KW-1133">Transmembrane helix</keyword>
<evidence type="ECO:0000256" key="2">
    <source>
        <dbReference type="SAM" id="Phobius"/>
    </source>
</evidence>
<dbReference type="InterPro" id="IPR008978">
    <property type="entry name" value="HSP20-like_chaperone"/>
</dbReference>
<feature type="region of interest" description="Disordered" evidence="1">
    <location>
        <begin position="80"/>
        <end position="103"/>
    </location>
</feature>
<dbReference type="EMBL" id="JANVFS010000002">
    <property type="protein sequence ID" value="KAJ4495026.1"/>
    <property type="molecule type" value="Genomic_DNA"/>
</dbReference>